<feature type="domain" description="NADH:flavin oxidoreductase/NADH oxidase N-terminal" evidence="1">
    <location>
        <begin position="126"/>
        <end position="276"/>
    </location>
</feature>
<evidence type="ECO:0000313" key="3">
    <source>
        <dbReference type="Proteomes" id="UP000724874"/>
    </source>
</evidence>
<organism evidence="2 3">
    <name type="scientific">Gymnopilus junonius</name>
    <name type="common">Spectacular rustgill mushroom</name>
    <name type="synonym">Gymnopilus spectabilis subsp. junonius</name>
    <dbReference type="NCBI Taxonomy" id="109634"/>
    <lineage>
        <taxon>Eukaryota</taxon>
        <taxon>Fungi</taxon>
        <taxon>Dikarya</taxon>
        <taxon>Basidiomycota</taxon>
        <taxon>Agaricomycotina</taxon>
        <taxon>Agaricomycetes</taxon>
        <taxon>Agaricomycetidae</taxon>
        <taxon>Agaricales</taxon>
        <taxon>Agaricineae</taxon>
        <taxon>Hymenogastraceae</taxon>
        <taxon>Gymnopilus</taxon>
    </lineage>
</organism>
<dbReference type="SUPFAM" id="SSF51395">
    <property type="entry name" value="FMN-linked oxidoreductases"/>
    <property type="match status" value="1"/>
</dbReference>
<feature type="domain" description="NADH:flavin oxidoreductase/NADH oxidase N-terminal" evidence="1">
    <location>
        <begin position="5"/>
        <end position="100"/>
    </location>
</feature>
<protein>
    <recommendedName>
        <fullName evidence="1">NADH:flavin oxidoreductase/NADH oxidase N-terminal domain-containing protein</fullName>
    </recommendedName>
</protein>
<comment type="caution">
    <text evidence="2">The sequence shown here is derived from an EMBL/GenBank/DDBJ whole genome shotgun (WGS) entry which is preliminary data.</text>
</comment>
<reference evidence="2" key="1">
    <citation type="submission" date="2020-11" db="EMBL/GenBank/DDBJ databases">
        <authorList>
            <consortium name="DOE Joint Genome Institute"/>
            <person name="Ahrendt S."/>
            <person name="Riley R."/>
            <person name="Andreopoulos W."/>
            <person name="LaButti K."/>
            <person name="Pangilinan J."/>
            <person name="Ruiz-duenas F.J."/>
            <person name="Barrasa J.M."/>
            <person name="Sanchez-Garcia M."/>
            <person name="Camarero S."/>
            <person name="Miyauchi S."/>
            <person name="Serrano A."/>
            <person name="Linde D."/>
            <person name="Babiker R."/>
            <person name="Drula E."/>
            <person name="Ayuso-Fernandez I."/>
            <person name="Pacheco R."/>
            <person name="Padilla G."/>
            <person name="Ferreira P."/>
            <person name="Barriuso J."/>
            <person name="Kellner H."/>
            <person name="Castanera R."/>
            <person name="Alfaro M."/>
            <person name="Ramirez L."/>
            <person name="Pisabarro A.G."/>
            <person name="Kuo A."/>
            <person name="Tritt A."/>
            <person name="Lipzen A."/>
            <person name="He G."/>
            <person name="Yan M."/>
            <person name="Ng V."/>
            <person name="Cullen D."/>
            <person name="Martin F."/>
            <person name="Rosso M.-N."/>
            <person name="Henrissat B."/>
            <person name="Hibbett D."/>
            <person name="Martinez A.T."/>
            <person name="Grigoriev I.V."/>
        </authorList>
    </citation>
    <scope>NUCLEOTIDE SEQUENCE</scope>
    <source>
        <strain evidence="2">AH 44721</strain>
    </source>
</reference>
<dbReference type="OrthoDB" id="276546at2759"/>
<dbReference type="PANTHER" id="PTHR22893:SF91">
    <property type="entry name" value="NADPH DEHYDROGENASE 2-RELATED"/>
    <property type="match status" value="1"/>
</dbReference>
<evidence type="ECO:0000259" key="1">
    <source>
        <dbReference type="Pfam" id="PF00724"/>
    </source>
</evidence>
<gene>
    <name evidence="2" type="ORF">CPB84DRAFT_1784626</name>
</gene>
<accession>A0A9P5NJN6</accession>
<dbReference type="EMBL" id="JADNYJ010000074">
    <property type="protein sequence ID" value="KAF8890831.1"/>
    <property type="molecule type" value="Genomic_DNA"/>
</dbReference>
<dbReference type="Proteomes" id="UP000724874">
    <property type="component" value="Unassembled WGS sequence"/>
</dbReference>
<sequence>MPTPKLFWPIKVGTSSLQHRVVLAPLTRVRSSRKGHVPTLPLMETSYGQRSSRPGKAGGLDNVPGIWNQDQIDAWKKITERVHMNGSFIYLQLWAFGRAETPKVMREDGYDLVAPSPIPMSRIRRVEVHCANGYLIDLFLQDLGNQRTDEYGGSVEARSKFPLQVIDAIVKAIGEERTGLRISPFSTFQGMKMKDPVPQFTHFIKSLVTAYPDMAYLHTVEPDNGVTTESSDFLPGSFTMQSAVERAEATGDLIAFGRWYISNPDLPTRIEKNIPLTPFNRKTFYTPAHVEGTEKGYIDYPFADSDIKAAEHSVQSNATFDF</sequence>
<dbReference type="GO" id="GO:0010181">
    <property type="term" value="F:FMN binding"/>
    <property type="evidence" value="ECO:0007669"/>
    <property type="project" value="InterPro"/>
</dbReference>
<dbReference type="Pfam" id="PF00724">
    <property type="entry name" value="Oxidored_FMN"/>
    <property type="match status" value="2"/>
</dbReference>
<dbReference type="InterPro" id="IPR001155">
    <property type="entry name" value="OxRdtase_FMN_N"/>
</dbReference>
<keyword evidence="3" id="KW-1185">Reference proteome</keyword>
<proteinExistence type="predicted"/>
<evidence type="ECO:0000313" key="2">
    <source>
        <dbReference type="EMBL" id="KAF8890831.1"/>
    </source>
</evidence>
<dbReference type="InterPro" id="IPR045247">
    <property type="entry name" value="Oye-like"/>
</dbReference>
<dbReference type="InterPro" id="IPR013785">
    <property type="entry name" value="Aldolase_TIM"/>
</dbReference>
<name>A0A9P5NJN6_GYMJU</name>
<dbReference type="PANTHER" id="PTHR22893">
    <property type="entry name" value="NADH OXIDOREDUCTASE-RELATED"/>
    <property type="match status" value="1"/>
</dbReference>
<dbReference type="AlphaFoldDB" id="A0A9P5NJN6"/>
<dbReference type="GO" id="GO:0003959">
    <property type="term" value="F:NADPH dehydrogenase activity"/>
    <property type="evidence" value="ECO:0007669"/>
    <property type="project" value="TreeGrafter"/>
</dbReference>
<dbReference type="Gene3D" id="3.20.20.70">
    <property type="entry name" value="Aldolase class I"/>
    <property type="match status" value="2"/>
</dbReference>